<evidence type="ECO:0000256" key="6">
    <source>
        <dbReference type="SAM" id="MobiDB-lite"/>
    </source>
</evidence>
<proteinExistence type="inferred from homology"/>
<feature type="region of interest" description="Disordered" evidence="6">
    <location>
        <begin position="1"/>
        <end position="35"/>
    </location>
</feature>
<keyword evidence="5 8" id="KW-0560">Oxidoreductase</keyword>
<comment type="cofactor">
    <cofactor evidence="1">
        <name>FAD</name>
        <dbReference type="ChEBI" id="CHEBI:57692"/>
    </cofactor>
</comment>
<dbReference type="Gene3D" id="3.30.9.10">
    <property type="entry name" value="D-Amino Acid Oxidase, subunit A, domain 2"/>
    <property type="match status" value="1"/>
</dbReference>
<evidence type="ECO:0000256" key="2">
    <source>
        <dbReference type="ARBA" id="ARBA00010989"/>
    </source>
</evidence>
<feature type="domain" description="FAD dependent oxidoreductase" evidence="7">
    <location>
        <begin position="42"/>
        <end position="408"/>
    </location>
</feature>
<evidence type="ECO:0000313" key="9">
    <source>
        <dbReference type="Proteomes" id="UP000236161"/>
    </source>
</evidence>
<dbReference type="PANTHER" id="PTHR10961:SF7">
    <property type="entry name" value="FAD DEPENDENT OXIDOREDUCTASE DOMAIN-CONTAINING PROTEIN"/>
    <property type="match status" value="1"/>
</dbReference>
<dbReference type="SUPFAM" id="SSF51905">
    <property type="entry name" value="FAD/NAD(P)-binding domain"/>
    <property type="match status" value="1"/>
</dbReference>
<dbReference type="OrthoDB" id="424974at2759"/>
<evidence type="ECO:0000256" key="5">
    <source>
        <dbReference type="ARBA" id="ARBA00023002"/>
    </source>
</evidence>
<dbReference type="InterPro" id="IPR006076">
    <property type="entry name" value="FAD-dep_OxRdtase"/>
</dbReference>
<evidence type="ECO:0000256" key="3">
    <source>
        <dbReference type="ARBA" id="ARBA00022630"/>
    </source>
</evidence>
<dbReference type="EMBL" id="KZ452013">
    <property type="protein sequence ID" value="PKA51410.1"/>
    <property type="molecule type" value="Genomic_DNA"/>
</dbReference>
<dbReference type="EC" id="1.5.3.7" evidence="8"/>
<dbReference type="InterPro" id="IPR045170">
    <property type="entry name" value="MTOX"/>
</dbReference>
<gene>
    <name evidence="8" type="ORF">AXF42_Ash002775</name>
</gene>
<dbReference type="SUPFAM" id="SSF54373">
    <property type="entry name" value="FAD-linked reductases, C-terminal domain"/>
    <property type="match status" value="1"/>
</dbReference>
<evidence type="ECO:0000313" key="8">
    <source>
        <dbReference type="EMBL" id="PKA51410.1"/>
    </source>
</evidence>
<comment type="similarity">
    <text evidence="2">Belongs to the MSOX/MTOX family.</text>
</comment>
<dbReference type="Pfam" id="PF01266">
    <property type="entry name" value="DAO"/>
    <property type="match status" value="1"/>
</dbReference>
<dbReference type="Gene3D" id="3.50.50.60">
    <property type="entry name" value="FAD/NAD(P)-binding domain"/>
    <property type="match status" value="1"/>
</dbReference>
<protein>
    <submittedName>
        <fullName evidence="8">Putative sarcosine oxidase</fullName>
        <ecNumber evidence="8">1.5.3.1</ecNumber>
        <ecNumber evidence="8">1.5.3.7</ecNumber>
    </submittedName>
</protein>
<evidence type="ECO:0000259" key="7">
    <source>
        <dbReference type="Pfam" id="PF01266"/>
    </source>
</evidence>
<organism evidence="8 9">
    <name type="scientific">Apostasia shenzhenica</name>
    <dbReference type="NCBI Taxonomy" id="1088818"/>
    <lineage>
        <taxon>Eukaryota</taxon>
        <taxon>Viridiplantae</taxon>
        <taxon>Streptophyta</taxon>
        <taxon>Embryophyta</taxon>
        <taxon>Tracheophyta</taxon>
        <taxon>Spermatophyta</taxon>
        <taxon>Magnoliopsida</taxon>
        <taxon>Liliopsida</taxon>
        <taxon>Asparagales</taxon>
        <taxon>Orchidaceae</taxon>
        <taxon>Apostasioideae</taxon>
        <taxon>Apostasia</taxon>
    </lineage>
</organism>
<keyword evidence="9" id="KW-1185">Reference proteome</keyword>
<evidence type="ECO:0000256" key="4">
    <source>
        <dbReference type="ARBA" id="ARBA00022827"/>
    </source>
</evidence>
<dbReference type="GO" id="GO:0050660">
    <property type="term" value="F:flavin adenine dinucleotide binding"/>
    <property type="evidence" value="ECO:0007669"/>
    <property type="project" value="InterPro"/>
</dbReference>
<sequence length="443" mass="48030">MTWSRRSRPDSCHRHFKPIDGQERRKPQKAAMGEGSGEQTFDIIVVGAGIMGSCAAYEAAKLGKSVLLLEQFDLLHHLGSSHGESRTIRATYRRPYYPPLVLESVRLWEEAQEAAGYRVLTKTPHLDMGPAGNPSLLAAVRNCSLVSIPAKVIDSNTDLAGLFSGTFQLPDGEIAVITDLGGVFKPTKAVAMFHALALRHGAVIKDRARVSEIKPDEIAGIRISTADGRIFRGSKCVVAVGAWISKMIESLSGEKLPVQPLHALVLYWKIKEGFEEAMLPAAGFPTFVSYTEPHIYGTPSMEFPGLIKVTLFAGQPCDPDRRDWTAGGGISAAAAEVAEWIERVMPGRVETAGGPVIMQPCMYSMTPDEDFIIDFLGGEFGRNVVVAGGFSAHGFKMAPAVGRMVAEMVVGGEAATVERIGVEMRPFRLGRFFEEVQAGEVKE</sequence>
<dbReference type="STRING" id="1088818.A0A2I0A793"/>
<dbReference type="GO" id="GO:0008115">
    <property type="term" value="F:sarcosine oxidase activity"/>
    <property type="evidence" value="ECO:0007669"/>
    <property type="project" value="UniProtKB-EC"/>
</dbReference>
<name>A0A2I0A793_9ASPA</name>
<dbReference type="GO" id="GO:0050031">
    <property type="term" value="F:L-pipecolate oxidase activity"/>
    <property type="evidence" value="ECO:0007669"/>
    <property type="project" value="UniProtKB-EC"/>
</dbReference>
<keyword evidence="3" id="KW-0285">Flavoprotein</keyword>
<accession>A0A2I0A793</accession>
<reference evidence="8 9" key="1">
    <citation type="journal article" date="2017" name="Nature">
        <title>The Apostasia genome and the evolution of orchids.</title>
        <authorList>
            <person name="Zhang G.Q."/>
            <person name="Liu K.W."/>
            <person name="Li Z."/>
            <person name="Lohaus R."/>
            <person name="Hsiao Y.Y."/>
            <person name="Niu S.C."/>
            <person name="Wang J.Y."/>
            <person name="Lin Y.C."/>
            <person name="Xu Q."/>
            <person name="Chen L.J."/>
            <person name="Yoshida K."/>
            <person name="Fujiwara S."/>
            <person name="Wang Z.W."/>
            <person name="Zhang Y.Q."/>
            <person name="Mitsuda N."/>
            <person name="Wang M."/>
            <person name="Liu G.H."/>
            <person name="Pecoraro L."/>
            <person name="Huang H.X."/>
            <person name="Xiao X.J."/>
            <person name="Lin M."/>
            <person name="Wu X.Y."/>
            <person name="Wu W.L."/>
            <person name="Chen Y.Y."/>
            <person name="Chang S.B."/>
            <person name="Sakamoto S."/>
            <person name="Ohme-Takagi M."/>
            <person name="Yagi M."/>
            <person name="Zeng S.J."/>
            <person name="Shen C.Y."/>
            <person name="Yeh C.M."/>
            <person name="Luo Y.B."/>
            <person name="Tsai W.C."/>
            <person name="Van de Peer Y."/>
            <person name="Liu Z.J."/>
        </authorList>
    </citation>
    <scope>NUCLEOTIDE SEQUENCE [LARGE SCALE GENOMIC DNA]</scope>
    <source>
        <strain evidence="9">cv. Shenzhen</strain>
        <tissue evidence="8">Stem</tissue>
    </source>
</reference>
<dbReference type="PANTHER" id="PTHR10961">
    <property type="entry name" value="PEROXISOMAL SARCOSINE OXIDASE"/>
    <property type="match status" value="1"/>
</dbReference>
<dbReference type="EC" id="1.5.3.1" evidence="8"/>
<evidence type="ECO:0000256" key="1">
    <source>
        <dbReference type="ARBA" id="ARBA00001974"/>
    </source>
</evidence>
<dbReference type="InterPro" id="IPR036188">
    <property type="entry name" value="FAD/NAD-bd_sf"/>
</dbReference>
<dbReference type="AlphaFoldDB" id="A0A2I0A793"/>
<keyword evidence="4" id="KW-0274">FAD</keyword>
<dbReference type="Proteomes" id="UP000236161">
    <property type="component" value="Unassembled WGS sequence"/>
</dbReference>
<feature type="compositionally biased region" description="Basic and acidic residues" evidence="6">
    <location>
        <begin position="7"/>
        <end position="25"/>
    </location>
</feature>